<evidence type="ECO:0000256" key="4">
    <source>
        <dbReference type="ARBA" id="ARBA00022807"/>
    </source>
</evidence>
<evidence type="ECO:0000256" key="1">
    <source>
        <dbReference type="ARBA" id="ARBA00007623"/>
    </source>
</evidence>
<evidence type="ECO:0000256" key="2">
    <source>
        <dbReference type="ARBA" id="ARBA00022670"/>
    </source>
</evidence>
<sequence>MFNALTSTFLRKTIPTQPTEPGRPTPLPQNSLLRYPGQQLPQQQHLDKAGLLVTQELSKAIDRCKAKVRRIVKDCKRRNCRFRDIEFDLEEDRERCLHGLMTQENERFSPAGVSRIHQIFEDPKFFIGRPESTDIVQGALGDCWFLSALGTVATVPGLIEKMCVDRDEKAGVYGFIFWRDCEWVDVIIDDQLFVSVPHYEELSYKEKTLYHQDKEKYNLAARKGGKTLFFARSRQENETWVPLIEKAFAKLHGDFASMDGGHCDEAAEDLTGGVSTVFHTNDIMDPNEFWESEMLRANYDRAFACYLYSMPGVDETISVQVEGLLMRHSYSVIKATEVKNRRFLKIRNPWSRAEWTGRWSDGSKEWSGEWLEALDALDHQFGDDGVFIMEYEDFLNTWTVIVRTRIFDSSWCMSSHWLNCKPRSFPCAWDYGDISFTFTLPEPTFAVVVLGQLDDRYFRDISGTSAWTFDFVIYKKGDTEIYHSSAHSVFWKRTQHLEGEFESGDYVVHVRLDRSIIRDKDWSQNLDNVDKRKLSRVMAEAGYARSRAINFDRSNQNTVLTNKADMFAGQDLVALEYDVYSKQKKAQDDHRAAYAIQPPASPHDGPRSEDGHNVVDSPKALSPDQIPLPPSPAETVSTIEEEDSSHETVAPVEVSMTLSVKTNNLTVRDTMRTMSSPIPEIPGSYTSARSTLGLSNGITHDPIHEPHPGLASRPPSPPIPNGVATINHSPVAVVPSLPTVQPSFNATEWKCFGCERNPAGARHVCLETACLQHEFCDDCIRNASHPADHHYITIDGPEELDKLNNSGPDESEDVVLGLRVYTNRRSPATIQGQLRHGTLLQW</sequence>
<dbReference type="PANTHER" id="PTHR10183:SF379">
    <property type="entry name" value="CALPAIN-5"/>
    <property type="match status" value="1"/>
</dbReference>
<dbReference type="SMART" id="SM00230">
    <property type="entry name" value="CysPc"/>
    <property type="match status" value="1"/>
</dbReference>
<evidence type="ECO:0000259" key="8">
    <source>
        <dbReference type="PROSITE" id="PS50203"/>
    </source>
</evidence>
<dbReference type="PROSITE" id="PS00139">
    <property type="entry name" value="THIOL_PROTEASE_CYS"/>
    <property type="match status" value="1"/>
</dbReference>
<evidence type="ECO:0000313" key="10">
    <source>
        <dbReference type="Proteomes" id="UP000076722"/>
    </source>
</evidence>
<reference evidence="9 10" key="1">
    <citation type="journal article" date="2016" name="Mol. Biol. Evol.">
        <title>Comparative Genomics of Early-Diverging Mushroom-Forming Fungi Provides Insights into the Origins of Lignocellulose Decay Capabilities.</title>
        <authorList>
            <person name="Nagy L.G."/>
            <person name="Riley R."/>
            <person name="Tritt A."/>
            <person name="Adam C."/>
            <person name="Daum C."/>
            <person name="Floudas D."/>
            <person name="Sun H."/>
            <person name="Yadav J.S."/>
            <person name="Pangilinan J."/>
            <person name="Larsson K.H."/>
            <person name="Matsuura K."/>
            <person name="Barry K."/>
            <person name="Labutti K."/>
            <person name="Kuo R."/>
            <person name="Ohm R.A."/>
            <person name="Bhattacharya S.S."/>
            <person name="Shirouzu T."/>
            <person name="Yoshinaga Y."/>
            <person name="Martin F.M."/>
            <person name="Grigoriev I.V."/>
            <person name="Hibbett D.S."/>
        </authorList>
    </citation>
    <scope>NUCLEOTIDE SEQUENCE [LARGE SCALE GENOMIC DNA]</scope>
    <source>
        <strain evidence="9 10">HHB9708</strain>
    </source>
</reference>
<dbReference type="EMBL" id="KV419395">
    <property type="protein sequence ID" value="KZS98432.1"/>
    <property type="molecule type" value="Genomic_DNA"/>
</dbReference>
<dbReference type="PROSITE" id="PS50203">
    <property type="entry name" value="CALPAIN_CAT"/>
    <property type="match status" value="1"/>
</dbReference>
<accession>A0A165A3C5</accession>
<dbReference type="STRING" id="1314777.A0A165A3C5"/>
<name>A0A165A3C5_9AGAM</name>
<dbReference type="GO" id="GO:0006508">
    <property type="term" value="P:proteolysis"/>
    <property type="evidence" value="ECO:0007669"/>
    <property type="project" value="UniProtKB-KW"/>
</dbReference>
<feature type="region of interest" description="Disordered" evidence="7">
    <location>
        <begin position="1"/>
        <end position="30"/>
    </location>
</feature>
<dbReference type="InterPro" id="IPR001300">
    <property type="entry name" value="Peptidase_C2_calpain_cat"/>
</dbReference>
<dbReference type="PANTHER" id="PTHR10183">
    <property type="entry name" value="CALPAIN"/>
    <property type="match status" value="1"/>
</dbReference>
<dbReference type="Proteomes" id="UP000076722">
    <property type="component" value="Unassembled WGS sequence"/>
</dbReference>
<evidence type="ECO:0000256" key="3">
    <source>
        <dbReference type="ARBA" id="ARBA00022801"/>
    </source>
</evidence>
<organism evidence="9 10">
    <name type="scientific">Sistotremastrum niveocremeum HHB9708</name>
    <dbReference type="NCBI Taxonomy" id="1314777"/>
    <lineage>
        <taxon>Eukaryota</taxon>
        <taxon>Fungi</taxon>
        <taxon>Dikarya</taxon>
        <taxon>Basidiomycota</taxon>
        <taxon>Agaricomycotina</taxon>
        <taxon>Agaricomycetes</taxon>
        <taxon>Sistotremastrales</taxon>
        <taxon>Sistotremastraceae</taxon>
        <taxon>Sertulicium</taxon>
        <taxon>Sertulicium niveocremeum</taxon>
    </lineage>
</organism>
<evidence type="ECO:0000256" key="5">
    <source>
        <dbReference type="PIRSR" id="PIRSR622684-1"/>
    </source>
</evidence>
<evidence type="ECO:0000256" key="7">
    <source>
        <dbReference type="SAM" id="MobiDB-lite"/>
    </source>
</evidence>
<feature type="domain" description="Calpain catalytic" evidence="8">
    <location>
        <begin position="115"/>
        <end position="407"/>
    </location>
</feature>
<dbReference type="Pfam" id="PF00648">
    <property type="entry name" value="Peptidase_C2"/>
    <property type="match status" value="1"/>
</dbReference>
<dbReference type="GO" id="GO:0004198">
    <property type="term" value="F:calcium-dependent cysteine-type endopeptidase activity"/>
    <property type="evidence" value="ECO:0007669"/>
    <property type="project" value="InterPro"/>
</dbReference>
<feature type="active site" evidence="5 6">
    <location>
        <position position="328"/>
    </location>
</feature>
<dbReference type="AlphaFoldDB" id="A0A165A3C5"/>
<keyword evidence="4 6" id="KW-0788">Thiol protease</keyword>
<dbReference type="InterPro" id="IPR022684">
    <property type="entry name" value="Calpain_cysteine_protease"/>
</dbReference>
<keyword evidence="3 6" id="KW-0378">Hydrolase</keyword>
<keyword evidence="10" id="KW-1185">Reference proteome</keyword>
<keyword evidence="2 6" id="KW-0645">Protease</keyword>
<proteinExistence type="inferred from homology"/>
<feature type="compositionally biased region" description="Basic and acidic residues" evidence="7">
    <location>
        <begin position="604"/>
        <end position="613"/>
    </location>
</feature>
<feature type="active site" evidence="5 6">
    <location>
        <position position="348"/>
    </location>
</feature>
<dbReference type="SUPFAM" id="SSF54001">
    <property type="entry name" value="Cysteine proteinases"/>
    <property type="match status" value="1"/>
</dbReference>
<dbReference type="CDD" id="cd00044">
    <property type="entry name" value="CysPc"/>
    <property type="match status" value="1"/>
</dbReference>
<dbReference type="InterPro" id="IPR000169">
    <property type="entry name" value="Pept_cys_AS"/>
</dbReference>
<feature type="compositionally biased region" description="Polar residues" evidence="7">
    <location>
        <begin position="1"/>
        <end position="19"/>
    </location>
</feature>
<comment type="similarity">
    <text evidence="1">Belongs to the peptidase C2 family.</text>
</comment>
<dbReference type="Gene3D" id="3.90.70.10">
    <property type="entry name" value="Cysteine proteinases"/>
    <property type="match status" value="1"/>
</dbReference>
<feature type="active site" evidence="5 6">
    <location>
        <position position="143"/>
    </location>
</feature>
<evidence type="ECO:0000313" key="9">
    <source>
        <dbReference type="EMBL" id="KZS98432.1"/>
    </source>
</evidence>
<evidence type="ECO:0000256" key="6">
    <source>
        <dbReference type="PROSITE-ProRule" id="PRU00239"/>
    </source>
</evidence>
<dbReference type="OrthoDB" id="424753at2759"/>
<dbReference type="InterPro" id="IPR038765">
    <property type="entry name" value="Papain-like_cys_pep_sf"/>
</dbReference>
<gene>
    <name evidence="9" type="ORF">SISNIDRAFT_435534</name>
</gene>
<protein>
    <submittedName>
        <fullName evidence="9">Cysteine proteinase</fullName>
    </submittedName>
</protein>
<dbReference type="PRINTS" id="PR00704">
    <property type="entry name" value="CALPAIN"/>
</dbReference>
<feature type="region of interest" description="Disordered" evidence="7">
    <location>
        <begin position="596"/>
        <end position="649"/>
    </location>
</feature>